<accession>A0A0X3ALR5</accession>
<evidence type="ECO:0000256" key="3">
    <source>
        <dbReference type="PROSITE-ProRule" id="PRU00023"/>
    </source>
</evidence>
<name>A0A0X3ALR5_9FLAO</name>
<keyword evidence="1" id="KW-0677">Repeat</keyword>
<dbReference type="RefSeq" id="WP_055425330.1">
    <property type="nucleotide sequence ID" value="NZ_FCOR01000005.1"/>
</dbReference>
<sequence length="489" mass="54831">MKRSFVTLICMTSIWMNAQINNKLLDNNFWKNKPDIQVVESEIKKGNSAIEFNDNKFDAVTVAILNDAPLETIKYLLKQKGNDINKLTHDNRIYLHWAAFKGNTELIKFLIDKKSDIHLEDSHGLTPLVFAANSGQTNVEIYRLFFDAGLNPKQKYKNGTTLLLLAIPYDSDLHLTDYLQSRGLSLADTDDKGYTAFDYAARNGNIELLQKLKGRGVESTDNALFIAAEATRRTANTIDIYKYLIDNIQLNPLVINNNEQTVLHIVATKPNQAEIINYFITKNVNPQKKDKDGNTAFINSASGKDVKNAQVLLPLVKNINDSNNKGETALMLAVKSSTPEMIAVLLKNGASINQKDNKGNSLVYYLMQSYHPRNEDFDANLKLLKENGVNFGAKQEDGNTIYHLAVVKNDINLIKKISQLNVDVNTANNEGITPLQRAAMIAKDDAILKYLLSLGAKKDIKTEFGETAYDLAKENKVLTHNKVFVDFLK</sequence>
<dbReference type="InterPro" id="IPR002110">
    <property type="entry name" value="Ankyrin_rpt"/>
</dbReference>
<feature type="repeat" description="ANK" evidence="3">
    <location>
        <begin position="90"/>
        <end position="122"/>
    </location>
</feature>
<dbReference type="OrthoDB" id="2575953at2"/>
<dbReference type="EMBL" id="FCOR01000005">
    <property type="protein sequence ID" value="CVK16119.1"/>
    <property type="molecule type" value="Genomic_DNA"/>
</dbReference>
<evidence type="ECO:0000256" key="1">
    <source>
        <dbReference type="ARBA" id="ARBA00022737"/>
    </source>
</evidence>
<gene>
    <name evidence="4" type="ORF">Ga0061079_10578</name>
</gene>
<evidence type="ECO:0000313" key="5">
    <source>
        <dbReference type="Proteomes" id="UP000182761"/>
    </source>
</evidence>
<dbReference type="SMART" id="SM00248">
    <property type="entry name" value="ANK"/>
    <property type="match status" value="10"/>
</dbReference>
<dbReference type="PANTHER" id="PTHR24123">
    <property type="entry name" value="ANKYRIN REPEAT-CONTAINING"/>
    <property type="match status" value="1"/>
</dbReference>
<dbReference type="PROSITE" id="PS50088">
    <property type="entry name" value="ANK_REPEAT"/>
    <property type="match status" value="5"/>
</dbReference>
<dbReference type="PRINTS" id="PR01415">
    <property type="entry name" value="ANKYRIN"/>
</dbReference>
<feature type="repeat" description="ANK" evidence="3">
    <location>
        <begin position="325"/>
        <end position="357"/>
    </location>
</feature>
<protein>
    <submittedName>
        <fullName evidence="4">Ankyrin repeat</fullName>
    </submittedName>
</protein>
<proteinExistence type="predicted"/>
<dbReference type="Proteomes" id="UP000182761">
    <property type="component" value="Unassembled WGS sequence"/>
</dbReference>
<evidence type="ECO:0000256" key="2">
    <source>
        <dbReference type="ARBA" id="ARBA00023043"/>
    </source>
</evidence>
<dbReference type="SUPFAM" id="SSF48403">
    <property type="entry name" value="Ankyrin repeat"/>
    <property type="match status" value="2"/>
</dbReference>
<keyword evidence="5" id="KW-1185">Reference proteome</keyword>
<dbReference type="InterPro" id="IPR036770">
    <property type="entry name" value="Ankyrin_rpt-contain_sf"/>
</dbReference>
<dbReference type="STRING" id="1586267.GCA_001418685_00963"/>
<dbReference type="PANTHER" id="PTHR24123:SF33">
    <property type="entry name" value="PROTEIN HOS4"/>
    <property type="match status" value="1"/>
</dbReference>
<dbReference type="PROSITE" id="PS50297">
    <property type="entry name" value="ANK_REP_REGION"/>
    <property type="match status" value="3"/>
</dbReference>
<feature type="repeat" description="ANK" evidence="3">
    <location>
        <begin position="430"/>
        <end position="463"/>
    </location>
</feature>
<organism evidence="4 5">
    <name type="scientific">Apibacter mensalis</name>
    <dbReference type="NCBI Taxonomy" id="1586267"/>
    <lineage>
        <taxon>Bacteria</taxon>
        <taxon>Pseudomonadati</taxon>
        <taxon>Bacteroidota</taxon>
        <taxon>Flavobacteriia</taxon>
        <taxon>Flavobacteriales</taxon>
        <taxon>Weeksellaceae</taxon>
        <taxon>Apibacter</taxon>
    </lineage>
</organism>
<dbReference type="Pfam" id="PF13637">
    <property type="entry name" value="Ank_4"/>
    <property type="match status" value="1"/>
</dbReference>
<dbReference type="Pfam" id="PF12796">
    <property type="entry name" value="Ank_2"/>
    <property type="match status" value="3"/>
</dbReference>
<feature type="repeat" description="ANK" evidence="3">
    <location>
        <begin position="123"/>
        <end position="157"/>
    </location>
</feature>
<dbReference type="InterPro" id="IPR051165">
    <property type="entry name" value="Multifunctional_ANK_Repeat"/>
</dbReference>
<keyword evidence="2 3" id="KW-0040">ANK repeat</keyword>
<evidence type="ECO:0000313" key="4">
    <source>
        <dbReference type="EMBL" id="CVK16119.1"/>
    </source>
</evidence>
<reference evidence="4 5" key="1">
    <citation type="submission" date="2016-01" db="EMBL/GenBank/DDBJ databases">
        <authorList>
            <person name="McClelland M."/>
            <person name="Jain A."/>
            <person name="Saraogi P."/>
            <person name="Mendelson R."/>
            <person name="Westerman R."/>
            <person name="SanMiguel P."/>
            <person name="Csonka L."/>
        </authorList>
    </citation>
    <scope>NUCLEOTIDE SEQUENCE [LARGE SCALE GENOMIC DNA]</scope>
    <source>
        <strain evidence="4 5">R-53146</strain>
    </source>
</reference>
<dbReference type="AlphaFoldDB" id="A0A0X3ALR5"/>
<dbReference type="Gene3D" id="1.25.40.20">
    <property type="entry name" value="Ankyrin repeat-containing domain"/>
    <property type="match status" value="2"/>
</dbReference>
<feature type="repeat" description="ANK" evidence="3">
    <location>
        <begin position="397"/>
        <end position="429"/>
    </location>
</feature>